<reference evidence="2 3" key="1">
    <citation type="journal article" date="2019" name="Commun. Biol.">
        <title>The bagworm genome reveals a unique fibroin gene that provides high tensile strength.</title>
        <authorList>
            <person name="Kono N."/>
            <person name="Nakamura H."/>
            <person name="Ohtoshi R."/>
            <person name="Tomita M."/>
            <person name="Numata K."/>
            <person name="Arakawa K."/>
        </authorList>
    </citation>
    <scope>NUCLEOTIDE SEQUENCE [LARGE SCALE GENOMIC DNA]</scope>
</reference>
<protein>
    <submittedName>
        <fullName evidence="2">Uncharacterized protein</fullName>
    </submittedName>
</protein>
<gene>
    <name evidence="2" type="ORF">EVAR_77882_1</name>
</gene>
<evidence type="ECO:0000313" key="3">
    <source>
        <dbReference type="Proteomes" id="UP000299102"/>
    </source>
</evidence>
<evidence type="ECO:0000256" key="1">
    <source>
        <dbReference type="SAM" id="MobiDB-lite"/>
    </source>
</evidence>
<feature type="region of interest" description="Disordered" evidence="1">
    <location>
        <begin position="52"/>
        <end position="76"/>
    </location>
</feature>
<organism evidence="2 3">
    <name type="scientific">Eumeta variegata</name>
    <name type="common">Bagworm moth</name>
    <name type="synonym">Eumeta japonica</name>
    <dbReference type="NCBI Taxonomy" id="151549"/>
    <lineage>
        <taxon>Eukaryota</taxon>
        <taxon>Metazoa</taxon>
        <taxon>Ecdysozoa</taxon>
        <taxon>Arthropoda</taxon>
        <taxon>Hexapoda</taxon>
        <taxon>Insecta</taxon>
        <taxon>Pterygota</taxon>
        <taxon>Neoptera</taxon>
        <taxon>Endopterygota</taxon>
        <taxon>Lepidoptera</taxon>
        <taxon>Glossata</taxon>
        <taxon>Ditrysia</taxon>
        <taxon>Tineoidea</taxon>
        <taxon>Psychidae</taxon>
        <taxon>Oiketicinae</taxon>
        <taxon>Eumeta</taxon>
    </lineage>
</organism>
<sequence>MERNTPTMKLCIPSPHSAQMRHAVAGNLHTCAAPPAPPAPPAGPLPCTRLILLDDRPPPNAPPAPPRPATSRLTGN</sequence>
<dbReference type="AlphaFoldDB" id="A0A4C1TCD2"/>
<proteinExistence type="predicted"/>
<evidence type="ECO:0000313" key="2">
    <source>
        <dbReference type="EMBL" id="GBP11794.1"/>
    </source>
</evidence>
<keyword evidence="3" id="KW-1185">Reference proteome</keyword>
<name>A0A4C1TCD2_EUMVA</name>
<accession>A0A4C1TCD2</accession>
<comment type="caution">
    <text evidence="2">The sequence shown here is derived from an EMBL/GenBank/DDBJ whole genome shotgun (WGS) entry which is preliminary data.</text>
</comment>
<dbReference type="EMBL" id="BGZK01000047">
    <property type="protein sequence ID" value="GBP11794.1"/>
    <property type="molecule type" value="Genomic_DNA"/>
</dbReference>
<feature type="compositionally biased region" description="Pro residues" evidence="1">
    <location>
        <begin position="58"/>
        <end position="68"/>
    </location>
</feature>
<dbReference type="Proteomes" id="UP000299102">
    <property type="component" value="Unassembled WGS sequence"/>
</dbReference>